<evidence type="ECO:0000313" key="8">
    <source>
        <dbReference type="EMBL" id="CAH0045453.1"/>
    </source>
</evidence>
<feature type="compositionally biased region" description="Polar residues" evidence="6">
    <location>
        <begin position="104"/>
        <end position="115"/>
    </location>
</feature>
<keyword evidence="2" id="KW-0677">Repeat</keyword>
<dbReference type="PROSITE" id="PS00028">
    <property type="entry name" value="ZINC_FINGER_C2H2_1"/>
    <property type="match status" value="1"/>
</dbReference>
<gene>
    <name evidence="8" type="ORF">CSOL1703_00011203</name>
</gene>
<dbReference type="InterPro" id="IPR013087">
    <property type="entry name" value="Znf_C2H2_type"/>
</dbReference>
<dbReference type="Gene3D" id="3.30.160.60">
    <property type="entry name" value="Classic Zinc Finger"/>
    <property type="match status" value="1"/>
</dbReference>
<dbReference type="FunFam" id="3.30.160.60:FF:000100">
    <property type="entry name" value="Zinc finger 45-like"/>
    <property type="match status" value="1"/>
</dbReference>
<dbReference type="SMART" id="SM00355">
    <property type="entry name" value="ZnF_C2H2"/>
    <property type="match status" value="3"/>
</dbReference>
<evidence type="ECO:0000256" key="2">
    <source>
        <dbReference type="ARBA" id="ARBA00022737"/>
    </source>
</evidence>
<keyword evidence="1" id="KW-0479">Metal-binding</keyword>
<dbReference type="InterPro" id="IPR036236">
    <property type="entry name" value="Znf_C2H2_sf"/>
</dbReference>
<evidence type="ECO:0000256" key="1">
    <source>
        <dbReference type="ARBA" id="ARBA00022723"/>
    </source>
</evidence>
<feature type="region of interest" description="Disordered" evidence="6">
    <location>
        <begin position="278"/>
        <end position="332"/>
    </location>
</feature>
<dbReference type="PROSITE" id="PS50157">
    <property type="entry name" value="ZINC_FINGER_C2H2_2"/>
    <property type="match status" value="1"/>
</dbReference>
<keyword evidence="9" id="KW-1185">Reference proteome</keyword>
<keyword evidence="3 5" id="KW-0863">Zinc-finger</keyword>
<dbReference type="Proteomes" id="UP000775872">
    <property type="component" value="Unassembled WGS sequence"/>
</dbReference>
<evidence type="ECO:0000256" key="5">
    <source>
        <dbReference type="PROSITE-ProRule" id="PRU00042"/>
    </source>
</evidence>
<protein>
    <recommendedName>
        <fullName evidence="7">C2H2-type domain-containing protein</fullName>
    </recommendedName>
</protein>
<feature type="domain" description="C2H2-type" evidence="7">
    <location>
        <begin position="409"/>
        <end position="437"/>
    </location>
</feature>
<dbReference type="GO" id="GO:0008270">
    <property type="term" value="F:zinc ion binding"/>
    <property type="evidence" value="ECO:0007669"/>
    <property type="project" value="UniProtKB-KW"/>
</dbReference>
<evidence type="ECO:0000256" key="6">
    <source>
        <dbReference type="SAM" id="MobiDB-lite"/>
    </source>
</evidence>
<sequence length="479" mass="52987">MAIELLAFEGKLNSGRTNWACPFDCKENFPTAKALMRHVPFCEHFANQRVFCNMCCAYDCLETHELPASSSLSTQKRALRKFAKIFTRSRSPLPQSPEPEEAQRISSPQSRADTVSPSSSMSGKSASMGSIFESPRQIKMQSPSPVHSPEITSGISEMGGNPISELDDSLIPQELPDPVHQPQMLPNIGIGPEQDACNNPTQHEISGFQPLVHDTAANIDFDMEDELLCLDPFNESFFTAPFPHHDASREAPAQNFVSQEGQGDVNFMYQNGVSEFPTELSTKQLPHTLTPDIGSLDRNHQPSSQDSSLSNSSLPDLGSQPPVGGKMPRGPHISIQVNQLSATTLSPFTPISHGAHRFNTGLESPITPVQQDGQIFKCPYCEYITTGEKTGSYPTYFKKHLETHGNNTFPCPGCEKPFTRKDNLNVHMRDYCSSLRTIGIGSRDYWGDSRGLAEGAVGTVYRLSLRGLHEIHEYMEERR</sequence>
<feature type="compositionally biased region" description="Low complexity" evidence="6">
    <location>
        <begin position="301"/>
        <end position="319"/>
    </location>
</feature>
<dbReference type="OrthoDB" id="654211at2759"/>
<feature type="compositionally biased region" description="Polar residues" evidence="6">
    <location>
        <begin position="278"/>
        <end position="287"/>
    </location>
</feature>
<keyword evidence="4" id="KW-0862">Zinc</keyword>
<reference evidence="9" key="1">
    <citation type="submission" date="2019-06" db="EMBL/GenBank/DDBJ databases">
        <authorList>
            <person name="Broberg M."/>
        </authorList>
    </citation>
    <scope>NUCLEOTIDE SEQUENCE [LARGE SCALE GENOMIC DNA]</scope>
</reference>
<evidence type="ECO:0000313" key="9">
    <source>
        <dbReference type="Proteomes" id="UP000775872"/>
    </source>
</evidence>
<dbReference type="EMBL" id="CABFOC020000011">
    <property type="protein sequence ID" value="CAH0045453.1"/>
    <property type="molecule type" value="Genomic_DNA"/>
</dbReference>
<name>A0A9N9WAU7_9HYPO</name>
<feature type="compositionally biased region" description="Low complexity" evidence="6">
    <location>
        <begin position="116"/>
        <end position="129"/>
    </location>
</feature>
<evidence type="ECO:0000259" key="7">
    <source>
        <dbReference type="PROSITE" id="PS50157"/>
    </source>
</evidence>
<reference evidence="8 9" key="2">
    <citation type="submission" date="2021-10" db="EMBL/GenBank/DDBJ databases">
        <authorList>
            <person name="Piombo E."/>
        </authorList>
    </citation>
    <scope>NUCLEOTIDE SEQUENCE [LARGE SCALE GENOMIC DNA]</scope>
</reference>
<evidence type="ECO:0000256" key="3">
    <source>
        <dbReference type="ARBA" id="ARBA00022771"/>
    </source>
</evidence>
<dbReference type="Pfam" id="PF00096">
    <property type="entry name" value="zf-C2H2"/>
    <property type="match status" value="1"/>
</dbReference>
<accession>A0A9N9WAU7</accession>
<evidence type="ECO:0000256" key="4">
    <source>
        <dbReference type="ARBA" id="ARBA00022833"/>
    </source>
</evidence>
<dbReference type="AlphaFoldDB" id="A0A9N9WAU7"/>
<organism evidence="8 9">
    <name type="scientific">Clonostachys solani</name>
    <dbReference type="NCBI Taxonomy" id="160281"/>
    <lineage>
        <taxon>Eukaryota</taxon>
        <taxon>Fungi</taxon>
        <taxon>Dikarya</taxon>
        <taxon>Ascomycota</taxon>
        <taxon>Pezizomycotina</taxon>
        <taxon>Sordariomycetes</taxon>
        <taxon>Hypocreomycetidae</taxon>
        <taxon>Hypocreales</taxon>
        <taxon>Bionectriaceae</taxon>
        <taxon>Clonostachys</taxon>
    </lineage>
</organism>
<proteinExistence type="predicted"/>
<dbReference type="SUPFAM" id="SSF57667">
    <property type="entry name" value="beta-beta-alpha zinc fingers"/>
    <property type="match status" value="1"/>
</dbReference>
<comment type="caution">
    <text evidence="8">The sequence shown here is derived from an EMBL/GenBank/DDBJ whole genome shotgun (WGS) entry which is preliminary data.</text>
</comment>
<feature type="region of interest" description="Disordered" evidence="6">
    <location>
        <begin position="88"/>
        <end position="129"/>
    </location>
</feature>